<keyword evidence="6 7" id="KW-0456">Lyase</keyword>
<feature type="non-terminal residue" evidence="7">
    <location>
        <position position="206"/>
    </location>
</feature>
<accession>A0A3A0ULM9</accession>
<dbReference type="InterPro" id="IPR001106">
    <property type="entry name" value="Aromatic_Lyase"/>
</dbReference>
<reference evidence="7 8" key="1">
    <citation type="journal article" date="2016" name="Front. Microbiol.">
        <title>Comprehensive Phylogenetic Analysis of Bovine Non-aureus Staphylococci Species Based on Whole-Genome Sequencing.</title>
        <authorList>
            <person name="Naushad S."/>
            <person name="Barkema H.W."/>
            <person name="Luby C."/>
            <person name="Condas L.A."/>
            <person name="Nobrega D.B."/>
            <person name="Carson D.A."/>
            <person name="De Buck J."/>
        </authorList>
    </citation>
    <scope>NUCLEOTIDE SEQUENCE [LARGE SCALE GENOMIC DNA]</scope>
    <source>
        <strain evidence="7 8">SNUC 4781</strain>
    </source>
</reference>
<dbReference type="EC" id="4.3.1.3" evidence="3"/>
<evidence type="ECO:0000256" key="5">
    <source>
        <dbReference type="ARBA" id="ARBA00022808"/>
    </source>
</evidence>
<dbReference type="PROSITE" id="PS00488">
    <property type="entry name" value="PAL_HISTIDASE"/>
    <property type="match status" value="1"/>
</dbReference>
<evidence type="ECO:0000256" key="1">
    <source>
        <dbReference type="ARBA" id="ARBA00005113"/>
    </source>
</evidence>
<evidence type="ECO:0000256" key="2">
    <source>
        <dbReference type="ARBA" id="ARBA00007238"/>
    </source>
</evidence>
<dbReference type="InterPro" id="IPR008948">
    <property type="entry name" value="L-Aspartase-like"/>
</dbReference>
<evidence type="ECO:0000256" key="4">
    <source>
        <dbReference type="ARBA" id="ARBA00017271"/>
    </source>
</evidence>
<evidence type="ECO:0000313" key="7">
    <source>
        <dbReference type="EMBL" id="RIP22055.1"/>
    </source>
</evidence>
<dbReference type="AlphaFoldDB" id="A0A3A0ULM9"/>
<dbReference type="Pfam" id="PF00221">
    <property type="entry name" value="Lyase_aromatic"/>
    <property type="match status" value="1"/>
</dbReference>
<name>A0A3A0ULM9_STAGA</name>
<dbReference type="SUPFAM" id="SSF48557">
    <property type="entry name" value="L-aspartase-like"/>
    <property type="match status" value="1"/>
</dbReference>
<gene>
    <name evidence="7" type="ORF">BUZ14_15775</name>
</gene>
<dbReference type="GO" id="GO:0004397">
    <property type="term" value="F:histidine ammonia-lyase activity"/>
    <property type="evidence" value="ECO:0007669"/>
    <property type="project" value="UniProtKB-EC"/>
</dbReference>
<evidence type="ECO:0000256" key="6">
    <source>
        <dbReference type="ARBA" id="ARBA00023239"/>
    </source>
</evidence>
<dbReference type="InterPro" id="IPR024083">
    <property type="entry name" value="Fumarase/histidase_N"/>
</dbReference>
<protein>
    <recommendedName>
        <fullName evidence="4">Histidine ammonia-lyase</fullName>
        <ecNumber evidence="3">4.3.1.3</ecNumber>
    </recommendedName>
</protein>
<comment type="pathway">
    <text evidence="1">Amino-acid degradation; L-histidine degradation into L-glutamate; N-formimidoyl-L-glutamate from L-histidine: step 1/3.</text>
</comment>
<dbReference type="InterPro" id="IPR022313">
    <property type="entry name" value="Phe/His_NH3-lyase_AS"/>
</dbReference>
<comment type="similarity">
    <text evidence="2">Belongs to the PAL/histidase family.</text>
</comment>
<proteinExistence type="inferred from homology"/>
<comment type="caution">
    <text evidence="7">The sequence shown here is derived from an EMBL/GenBank/DDBJ whole genome shotgun (WGS) entry which is preliminary data.</text>
</comment>
<sequence length="206" mass="22721">MTLQLNGEMLTINDIKTFLNKEDTVEVTQEALERVKKSRQTVEHIIENKETIYGITTGFGLFSDVRIDKDEYNQLQVNLIRSHACGVGKPFSEEVALVMMVLRLNTLLKGHSGTTVALVEQLVYYINNRIVPVIPQQGSLGASGDLAPLSHLALALIGEGNVFFKGEEVDSRYVLNQLNRNPIQLQAKEGLALINGTQAMTAQGVI</sequence>
<evidence type="ECO:0000256" key="3">
    <source>
        <dbReference type="ARBA" id="ARBA00012994"/>
    </source>
</evidence>
<dbReference type="RefSeq" id="WP_182580241.1">
    <property type="nucleotide sequence ID" value="NZ_QYJN01000353.1"/>
</dbReference>
<dbReference type="Proteomes" id="UP000265541">
    <property type="component" value="Unassembled WGS sequence"/>
</dbReference>
<dbReference type="PANTHER" id="PTHR10362">
    <property type="entry name" value="HISTIDINE AMMONIA-LYASE"/>
    <property type="match status" value="1"/>
</dbReference>
<dbReference type="GO" id="GO:0006547">
    <property type="term" value="P:L-histidine metabolic process"/>
    <property type="evidence" value="ECO:0007669"/>
    <property type="project" value="UniProtKB-KW"/>
</dbReference>
<dbReference type="FunFam" id="1.10.275.10:FF:000008">
    <property type="entry name" value="Histidine ammonia-lyase"/>
    <property type="match status" value="1"/>
</dbReference>
<evidence type="ECO:0000313" key="8">
    <source>
        <dbReference type="Proteomes" id="UP000265541"/>
    </source>
</evidence>
<keyword evidence="5" id="KW-0369">Histidine metabolism</keyword>
<organism evidence="7 8">
    <name type="scientific">Staphylococcus gallinarum</name>
    <dbReference type="NCBI Taxonomy" id="1293"/>
    <lineage>
        <taxon>Bacteria</taxon>
        <taxon>Bacillati</taxon>
        <taxon>Bacillota</taxon>
        <taxon>Bacilli</taxon>
        <taxon>Bacillales</taxon>
        <taxon>Staphylococcaceae</taxon>
        <taxon>Staphylococcus</taxon>
    </lineage>
</organism>
<dbReference type="EMBL" id="QYJN01000353">
    <property type="protein sequence ID" value="RIP22055.1"/>
    <property type="molecule type" value="Genomic_DNA"/>
</dbReference>
<dbReference type="Gene3D" id="1.10.275.10">
    <property type="entry name" value="Fumarase/aspartase (N-terminal domain)"/>
    <property type="match status" value="1"/>
</dbReference>